<comment type="caution">
    <text evidence="12">The sequence shown here is derived from an EMBL/GenBank/DDBJ whole genome shotgun (WGS) entry which is preliminary data.</text>
</comment>
<protein>
    <recommendedName>
        <fullName evidence="3 11">DNA-directed RNA polymerase subunit omega</fullName>
        <shortName evidence="11">RNAP omega subunit</shortName>
        <ecNumber evidence="2 11">2.7.7.6</ecNumber>
    </recommendedName>
    <alternativeName>
        <fullName evidence="11">RNA polymerase omega subunit</fullName>
    </alternativeName>
    <alternativeName>
        <fullName evidence="9 11">Transcriptase subunit omega</fullName>
    </alternativeName>
</protein>
<dbReference type="SMART" id="SM01409">
    <property type="entry name" value="RNA_pol_Rpb6"/>
    <property type="match status" value="1"/>
</dbReference>
<dbReference type="HAMAP" id="MF_00366">
    <property type="entry name" value="RNApol_bact_RpoZ"/>
    <property type="match status" value="1"/>
</dbReference>
<evidence type="ECO:0000256" key="10">
    <source>
        <dbReference type="ARBA" id="ARBA00048552"/>
    </source>
</evidence>
<dbReference type="PANTHER" id="PTHR34476:SF1">
    <property type="entry name" value="DNA-DIRECTED RNA POLYMERASE SUBUNIT OMEGA"/>
    <property type="match status" value="1"/>
</dbReference>
<evidence type="ECO:0000256" key="7">
    <source>
        <dbReference type="ARBA" id="ARBA00023163"/>
    </source>
</evidence>
<dbReference type="Gene3D" id="3.90.940.10">
    <property type="match status" value="1"/>
</dbReference>
<gene>
    <name evidence="11 12" type="primary">rpoZ</name>
    <name evidence="12" type="ORF">H9808_02175</name>
</gene>
<dbReference type="PANTHER" id="PTHR34476">
    <property type="entry name" value="DNA-DIRECTED RNA POLYMERASE SUBUNIT OMEGA"/>
    <property type="match status" value="1"/>
</dbReference>
<evidence type="ECO:0000256" key="11">
    <source>
        <dbReference type="HAMAP-Rule" id="MF_00366"/>
    </source>
</evidence>
<dbReference type="Pfam" id="PF01192">
    <property type="entry name" value="RNA_pol_Rpb6"/>
    <property type="match status" value="1"/>
</dbReference>
<name>A0A9D2G1M7_9LACT</name>
<dbReference type="EMBL" id="DXAZ01000033">
    <property type="protein sequence ID" value="HIZ70557.1"/>
    <property type="molecule type" value="Genomic_DNA"/>
</dbReference>
<comment type="similarity">
    <text evidence="1 11">Belongs to the RNA polymerase subunit omega family.</text>
</comment>
<accession>A0A9D2G1M7</accession>
<dbReference type="EC" id="2.7.7.6" evidence="2 11"/>
<reference evidence="12" key="2">
    <citation type="submission" date="2021-04" db="EMBL/GenBank/DDBJ databases">
        <authorList>
            <person name="Gilroy R."/>
        </authorList>
    </citation>
    <scope>NUCLEOTIDE SEQUENCE</scope>
    <source>
        <strain evidence="12">CHK169-4300</strain>
    </source>
</reference>
<comment type="catalytic activity">
    <reaction evidence="10 11">
        <text>RNA(n) + a ribonucleoside 5'-triphosphate = RNA(n+1) + diphosphate</text>
        <dbReference type="Rhea" id="RHEA:21248"/>
        <dbReference type="Rhea" id="RHEA-COMP:14527"/>
        <dbReference type="Rhea" id="RHEA-COMP:17342"/>
        <dbReference type="ChEBI" id="CHEBI:33019"/>
        <dbReference type="ChEBI" id="CHEBI:61557"/>
        <dbReference type="ChEBI" id="CHEBI:140395"/>
        <dbReference type="EC" id="2.7.7.6"/>
    </reaction>
</comment>
<keyword evidence="5 11" id="KW-0808">Transferase</keyword>
<keyword evidence="4 11" id="KW-0240">DNA-directed RNA polymerase</keyword>
<keyword evidence="7 11" id="KW-0804">Transcription</keyword>
<dbReference type="GO" id="GO:0003677">
    <property type="term" value="F:DNA binding"/>
    <property type="evidence" value="ECO:0007669"/>
    <property type="project" value="UniProtKB-UniRule"/>
</dbReference>
<evidence type="ECO:0000256" key="9">
    <source>
        <dbReference type="ARBA" id="ARBA00029924"/>
    </source>
</evidence>
<dbReference type="GO" id="GO:0000428">
    <property type="term" value="C:DNA-directed RNA polymerase complex"/>
    <property type="evidence" value="ECO:0007669"/>
    <property type="project" value="UniProtKB-KW"/>
</dbReference>
<evidence type="ECO:0000256" key="2">
    <source>
        <dbReference type="ARBA" id="ARBA00012418"/>
    </source>
</evidence>
<proteinExistence type="inferred from homology"/>
<dbReference type="GO" id="GO:0003899">
    <property type="term" value="F:DNA-directed RNA polymerase activity"/>
    <property type="evidence" value="ECO:0007669"/>
    <property type="project" value="UniProtKB-UniRule"/>
</dbReference>
<evidence type="ECO:0000256" key="4">
    <source>
        <dbReference type="ARBA" id="ARBA00022478"/>
    </source>
</evidence>
<evidence type="ECO:0000256" key="1">
    <source>
        <dbReference type="ARBA" id="ARBA00006711"/>
    </source>
</evidence>
<evidence type="ECO:0000313" key="12">
    <source>
        <dbReference type="EMBL" id="HIZ70557.1"/>
    </source>
</evidence>
<sequence length="76" mass="8504">MLIHPSIDSLLEQVDSKYSLVILASKRAHQLENEEDKNHHEILDDYHSISHVGKALEEIASGDLVIDPESIEGMSL</sequence>
<keyword evidence="6 11" id="KW-0548">Nucleotidyltransferase</keyword>
<dbReference type="SUPFAM" id="SSF63562">
    <property type="entry name" value="RPB6/omega subunit-like"/>
    <property type="match status" value="1"/>
</dbReference>
<dbReference type="InterPro" id="IPR036161">
    <property type="entry name" value="RPB6/omega-like_sf"/>
</dbReference>
<evidence type="ECO:0000313" key="13">
    <source>
        <dbReference type="Proteomes" id="UP000824106"/>
    </source>
</evidence>
<evidence type="ECO:0000256" key="6">
    <source>
        <dbReference type="ARBA" id="ARBA00022695"/>
    </source>
</evidence>
<evidence type="ECO:0000256" key="3">
    <source>
        <dbReference type="ARBA" id="ARBA00013725"/>
    </source>
</evidence>
<dbReference type="InterPro" id="IPR006110">
    <property type="entry name" value="Pol_omega/Rpo6/RPB6"/>
</dbReference>
<reference evidence="12" key="1">
    <citation type="journal article" date="2021" name="PeerJ">
        <title>Extensive microbial diversity within the chicken gut microbiome revealed by metagenomics and culture.</title>
        <authorList>
            <person name="Gilroy R."/>
            <person name="Ravi A."/>
            <person name="Getino M."/>
            <person name="Pursley I."/>
            <person name="Horton D.L."/>
            <person name="Alikhan N.F."/>
            <person name="Baker D."/>
            <person name="Gharbi K."/>
            <person name="Hall N."/>
            <person name="Watson M."/>
            <person name="Adriaenssens E.M."/>
            <person name="Foster-Nyarko E."/>
            <person name="Jarju S."/>
            <person name="Secka A."/>
            <person name="Antonio M."/>
            <person name="Oren A."/>
            <person name="Chaudhuri R.R."/>
            <person name="La Ragione R."/>
            <person name="Hildebrand F."/>
            <person name="Pallen M.J."/>
        </authorList>
    </citation>
    <scope>NUCLEOTIDE SEQUENCE</scope>
    <source>
        <strain evidence="12">CHK169-4300</strain>
    </source>
</reference>
<dbReference type="NCBIfam" id="TIGR00690">
    <property type="entry name" value="rpoZ"/>
    <property type="match status" value="1"/>
</dbReference>
<comment type="function">
    <text evidence="8 11">Promotes RNA polymerase assembly. Latches the N- and C-terminal regions of the beta' subunit thereby facilitating its interaction with the beta and alpha subunits.</text>
</comment>
<dbReference type="InterPro" id="IPR003716">
    <property type="entry name" value="DNA-dir_RNA_pol_omega"/>
</dbReference>
<comment type="subunit">
    <text evidence="11">The RNAP catalytic core consists of 2 alpha, 1 beta, 1 beta' and 1 omega subunit. When a sigma factor is associated with the core the holoenzyme is formed, which can initiate transcription.</text>
</comment>
<dbReference type="Proteomes" id="UP000824106">
    <property type="component" value="Unassembled WGS sequence"/>
</dbReference>
<dbReference type="AlphaFoldDB" id="A0A9D2G1M7"/>
<organism evidence="12 13">
    <name type="scientific">Candidatus Atopostipes pullistercoris</name>
    <dbReference type="NCBI Taxonomy" id="2838467"/>
    <lineage>
        <taxon>Bacteria</taxon>
        <taxon>Bacillati</taxon>
        <taxon>Bacillota</taxon>
        <taxon>Bacilli</taxon>
        <taxon>Lactobacillales</taxon>
        <taxon>Carnobacteriaceae</taxon>
        <taxon>Atopostipes</taxon>
    </lineage>
</organism>
<dbReference type="GO" id="GO:0006351">
    <property type="term" value="P:DNA-templated transcription"/>
    <property type="evidence" value="ECO:0007669"/>
    <property type="project" value="UniProtKB-UniRule"/>
</dbReference>
<evidence type="ECO:0000256" key="8">
    <source>
        <dbReference type="ARBA" id="ARBA00024694"/>
    </source>
</evidence>
<evidence type="ECO:0000256" key="5">
    <source>
        <dbReference type="ARBA" id="ARBA00022679"/>
    </source>
</evidence>